<accession>A0AAW5PLX9</accession>
<comment type="caution">
    <text evidence="1">The sequence shown here is derived from an EMBL/GenBank/DDBJ whole genome shotgun (WGS) entry which is preliminary data.</text>
</comment>
<protein>
    <submittedName>
        <fullName evidence="1">Uncharacterized protein</fullName>
    </submittedName>
</protein>
<name>A0AAW5PLX9_9GAMM</name>
<dbReference type="Proteomes" id="UP001320691">
    <property type="component" value="Unassembled WGS sequence"/>
</dbReference>
<dbReference type="EMBL" id="JANUEK010000006">
    <property type="protein sequence ID" value="MCS4280728.1"/>
    <property type="molecule type" value="Genomic_DNA"/>
</dbReference>
<sequence length="93" mass="10329">MSSPLTRLIVLTAELKDLPSELREMKAVGNHVFSESVKFQSACQVTSLKCGDGVAREMLTITGEYKGREGSLEFIKDADDALSHRLFKPEKEL</sequence>
<organism evidence="1 2">
    <name type="scientific">Stenotrophomonas rhizophila</name>
    <dbReference type="NCBI Taxonomy" id="216778"/>
    <lineage>
        <taxon>Bacteria</taxon>
        <taxon>Pseudomonadati</taxon>
        <taxon>Pseudomonadota</taxon>
        <taxon>Gammaproteobacteria</taxon>
        <taxon>Lysobacterales</taxon>
        <taxon>Lysobacteraceae</taxon>
        <taxon>Stenotrophomonas</taxon>
    </lineage>
</organism>
<gene>
    <name evidence="1" type="ORF">M2412_002722</name>
</gene>
<dbReference type="RefSeq" id="WP_259261370.1">
    <property type="nucleotide sequence ID" value="NZ_JANUEK010000006.1"/>
</dbReference>
<reference evidence="1" key="1">
    <citation type="submission" date="2022-08" db="EMBL/GenBank/DDBJ databases">
        <title>Genomic analyses of the natural microbiome of Caenorhabditis elegans.</title>
        <authorList>
            <person name="Samuel B."/>
        </authorList>
    </citation>
    <scope>NUCLEOTIDE SEQUENCE</scope>
    <source>
        <strain evidence="1">BIGb0277</strain>
    </source>
</reference>
<dbReference type="AlphaFoldDB" id="A0AAW5PLX9"/>
<evidence type="ECO:0000313" key="1">
    <source>
        <dbReference type="EMBL" id="MCS4280728.1"/>
    </source>
</evidence>
<proteinExistence type="predicted"/>
<evidence type="ECO:0000313" key="2">
    <source>
        <dbReference type="Proteomes" id="UP001320691"/>
    </source>
</evidence>